<accession>A0A7R9BCM1</accession>
<organism evidence="2">
    <name type="scientific">Notodromas monacha</name>
    <dbReference type="NCBI Taxonomy" id="399045"/>
    <lineage>
        <taxon>Eukaryota</taxon>
        <taxon>Metazoa</taxon>
        <taxon>Ecdysozoa</taxon>
        <taxon>Arthropoda</taxon>
        <taxon>Crustacea</taxon>
        <taxon>Oligostraca</taxon>
        <taxon>Ostracoda</taxon>
        <taxon>Podocopa</taxon>
        <taxon>Podocopida</taxon>
        <taxon>Cypridocopina</taxon>
        <taxon>Cypridoidea</taxon>
        <taxon>Cyprididae</taxon>
        <taxon>Notodromas</taxon>
    </lineage>
</organism>
<name>A0A7R9BCM1_9CRUS</name>
<reference evidence="2" key="1">
    <citation type="submission" date="2020-11" db="EMBL/GenBank/DDBJ databases">
        <authorList>
            <person name="Tran Van P."/>
        </authorList>
    </citation>
    <scope>NUCLEOTIDE SEQUENCE</scope>
</reference>
<evidence type="ECO:0000313" key="2">
    <source>
        <dbReference type="EMBL" id="CAD7272669.1"/>
    </source>
</evidence>
<keyword evidence="3" id="KW-1185">Reference proteome</keyword>
<feature type="region of interest" description="Disordered" evidence="1">
    <location>
        <begin position="363"/>
        <end position="393"/>
    </location>
</feature>
<dbReference type="Proteomes" id="UP000678499">
    <property type="component" value="Unassembled WGS sequence"/>
</dbReference>
<dbReference type="EMBL" id="CAJPEX010000050">
    <property type="protein sequence ID" value="CAG0912821.1"/>
    <property type="molecule type" value="Genomic_DNA"/>
</dbReference>
<feature type="region of interest" description="Disordered" evidence="1">
    <location>
        <begin position="112"/>
        <end position="140"/>
    </location>
</feature>
<feature type="compositionally biased region" description="Low complexity" evidence="1">
    <location>
        <begin position="129"/>
        <end position="139"/>
    </location>
</feature>
<feature type="region of interest" description="Disordered" evidence="1">
    <location>
        <begin position="492"/>
        <end position="511"/>
    </location>
</feature>
<evidence type="ECO:0000313" key="3">
    <source>
        <dbReference type="Proteomes" id="UP000678499"/>
    </source>
</evidence>
<evidence type="ECO:0000256" key="1">
    <source>
        <dbReference type="SAM" id="MobiDB-lite"/>
    </source>
</evidence>
<dbReference type="EMBL" id="OA882087">
    <property type="protein sequence ID" value="CAD7272669.1"/>
    <property type="molecule type" value="Genomic_DNA"/>
</dbReference>
<feature type="region of interest" description="Disordered" evidence="1">
    <location>
        <begin position="317"/>
        <end position="338"/>
    </location>
</feature>
<feature type="compositionally biased region" description="Polar residues" evidence="1">
    <location>
        <begin position="325"/>
        <end position="337"/>
    </location>
</feature>
<dbReference type="AlphaFoldDB" id="A0A7R9BCM1"/>
<feature type="compositionally biased region" description="Basic residues" evidence="1">
    <location>
        <begin position="502"/>
        <end position="511"/>
    </location>
</feature>
<protein>
    <submittedName>
        <fullName evidence="2">Uncharacterized protein</fullName>
    </submittedName>
</protein>
<sequence>MEECSRKLFQSASARVAPNQHHTGSNGPQRDSLAIFSLQYHEMVQTNFLRIFSEQKIYALLWVLVVSCAIESHFEEIFLNDDVPEQPSTGFVRVDVPHHHITNLEDYFTKRTTSSKSVKRSTPRKKQESTTSTFTSTRSPRLVKRLKVSTARRLKEQEFTTSMAPFISSGGSKVGRSTTKSKERILEEFRAELDQVESESPKDGFSSIAEAMEAIDRNAKMLSDKVLYPLGASGRRGLFNDAENIPELSAKQDDEALKKTNTQIMMHGNNNNNRESVIHSFDENPRTAFPQITHTIPASPKKPELYSILQNNFPRKSIDEDNEQSDSPPSDETSGQGKNVLLETDILDEDQISKGKKSESLVLGLNEKSRSGNSNRKPLYPHLNDRTKHQNQPIGQHWSEKGQIQLHQKGQLHDHASLTNPDPNAQRVPDISKDDSFPQDAFAENVKSRDKPVLIGLIPYALMSNKPGFPKEKGRRHQQREHCSKVVLMKPDQHSAEQVHMQHAHQKQQVP</sequence>
<gene>
    <name evidence="2" type="ORF">NMOB1V02_LOCUS591</name>
</gene>
<feature type="region of interest" description="Disordered" evidence="1">
    <location>
        <begin position="406"/>
        <end position="436"/>
    </location>
</feature>
<proteinExistence type="predicted"/>